<accession>A0A382VAK9</accession>
<gene>
    <name evidence="1" type="ORF">METZ01_LOCUS395775</name>
</gene>
<sequence>MTVRSAEINVMVTCATKVARALARDFGEIEQLQTSRAGSMEFTKRSFDHGVWTLNENLTKA</sequence>
<dbReference type="EMBL" id="UINC01150070">
    <property type="protein sequence ID" value="SVD42921.1"/>
    <property type="molecule type" value="Genomic_DNA"/>
</dbReference>
<dbReference type="AlphaFoldDB" id="A0A382VAK9"/>
<name>A0A382VAK9_9ZZZZ</name>
<evidence type="ECO:0000313" key="1">
    <source>
        <dbReference type="EMBL" id="SVD42921.1"/>
    </source>
</evidence>
<reference evidence="1" key="1">
    <citation type="submission" date="2018-05" db="EMBL/GenBank/DDBJ databases">
        <authorList>
            <person name="Lanie J.A."/>
            <person name="Ng W.-L."/>
            <person name="Kazmierczak K.M."/>
            <person name="Andrzejewski T.M."/>
            <person name="Davidsen T.M."/>
            <person name="Wayne K.J."/>
            <person name="Tettelin H."/>
            <person name="Glass J.I."/>
            <person name="Rusch D."/>
            <person name="Podicherti R."/>
            <person name="Tsui H.-C.T."/>
            <person name="Winkler M.E."/>
        </authorList>
    </citation>
    <scope>NUCLEOTIDE SEQUENCE</scope>
</reference>
<proteinExistence type="predicted"/>
<protein>
    <submittedName>
        <fullName evidence="1">Uncharacterized protein</fullName>
    </submittedName>
</protein>
<organism evidence="1">
    <name type="scientific">marine metagenome</name>
    <dbReference type="NCBI Taxonomy" id="408172"/>
    <lineage>
        <taxon>unclassified sequences</taxon>
        <taxon>metagenomes</taxon>
        <taxon>ecological metagenomes</taxon>
    </lineage>
</organism>
<feature type="non-terminal residue" evidence="1">
    <location>
        <position position="61"/>
    </location>
</feature>